<dbReference type="InterPro" id="IPR043159">
    <property type="entry name" value="Lectin_gal-bd_sf"/>
</dbReference>
<dbReference type="Proteomes" id="UP001164746">
    <property type="component" value="Chromosome 13"/>
</dbReference>
<sequence length="122" mass="14021">MAYNYPKRCLFGSKKKIKMSFLDENALFKFQALLCDAFVVDESKISRTADPARYPENEKRKNFACENSFVNLQCKLPGERIRILLANYGRFSLYVCGMGGIDKDWNVQCSAEESISIISQRK</sequence>
<evidence type="ECO:0000313" key="2">
    <source>
        <dbReference type="Proteomes" id="UP001164746"/>
    </source>
</evidence>
<evidence type="ECO:0000313" key="1">
    <source>
        <dbReference type="EMBL" id="WAR24252.1"/>
    </source>
</evidence>
<name>A0ABY7FTA2_MYAAR</name>
<keyword evidence="2" id="KW-1185">Reference proteome</keyword>
<reference evidence="1" key="1">
    <citation type="submission" date="2022-11" db="EMBL/GenBank/DDBJ databases">
        <title>Centuries of genome instability and evolution in soft-shell clam transmissible cancer (bioRxiv).</title>
        <authorList>
            <person name="Hart S.F.M."/>
            <person name="Yonemitsu M.A."/>
            <person name="Giersch R.M."/>
            <person name="Beal B.F."/>
            <person name="Arriagada G."/>
            <person name="Davis B.W."/>
            <person name="Ostrander E.A."/>
            <person name="Goff S.P."/>
            <person name="Metzger M.J."/>
        </authorList>
    </citation>
    <scope>NUCLEOTIDE SEQUENCE</scope>
    <source>
        <strain evidence="1">MELC-2E11</strain>
        <tissue evidence="1">Siphon/mantle</tissue>
    </source>
</reference>
<accession>A0ABY7FTA2</accession>
<gene>
    <name evidence="1" type="ORF">MAR_037921</name>
</gene>
<dbReference type="EMBL" id="CP111024">
    <property type="protein sequence ID" value="WAR24252.1"/>
    <property type="molecule type" value="Genomic_DNA"/>
</dbReference>
<organism evidence="1 2">
    <name type="scientific">Mya arenaria</name>
    <name type="common">Soft-shell clam</name>
    <dbReference type="NCBI Taxonomy" id="6604"/>
    <lineage>
        <taxon>Eukaryota</taxon>
        <taxon>Metazoa</taxon>
        <taxon>Spiralia</taxon>
        <taxon>Lophotrochozoa</taxon>
        <taxon>Mollusca</taxon>
        <taxon>Bivalvia</taxon>
        <taxon>Autobranchia</taxon>
        <taxon>Heteroconchia</taxon>
        <taxon>Euheterodonta</taxon>
        <taxon>Imparidentia</taxon>
        <taxon>Neoheterodontei</taxon>
        <taxon>Myida</taxon>
        <taxon>Myoidea</taxon>
        <taxon>Myidae</taxon>
        <taxon>Mya</taxon>
    </lineage>
</organism>
<proteinExistence type="predicted"/>
<protein>
    <submittedName>
        <fullName evidence="1">LPHN-like protein</fullName>
    </submittedName>
</protein>
<dbReference type="Gene3D" id="2.60.120.740">
    <property type="match status" value="1"/>
</dbReference>